<dbReference type="NCBIfam" id="TIGR00018">
    <property type="entry name" value="panC"/>
    <property type="match status" value="1"/>
</dbReference>
<organism evidence="10">
    <name type="scientific">termite gut metagenome</name>
    <dbReference type="NCBI Taxonomy" id="433724"/>
    <lineage>
        <taxon>unclassified sequences</taxon>
        <taxon>metagenomes</taxon>
        <taxon>organismal metagenomes</taxon>
    </lineage>
</organism>
<comment type="caution">
    <text evidence="10">The sequence shown here is derived from an EMBL/GenBank/DDBJ whole genome shotgun (WGS) entry which is preliminary data.</text>
</comment>
<evidence type="ECO:0000313" key="10">
    <source>
        <dbReference type="EMBL" id="KAA6327160.1"/>
    </source>
</evidence>
<evidence type="ECO:0000256" key="2">
    <source>
        <dbReference type="ARBA" id="ARBA00009256"/>
    </source>
</evidence>
<evidence type="ECO:0000256" key="6">
    <source>
        <dbReference type="ARBA" id="ARBA00022741"/>
    </source>
</evidence>
<evidence type="ECO:0000256" key="1">
    <source>
        <dbReference type="ARBA" id="ARBA00004990"/>
    </source>
</evidence>
<dbReference type="EC" id="6.3.2.1" evidence="3"/>
<dbReference type="UniPathway" id="UPA00028">
    <property type="reaction ID" value="UER00005"/>
</dbReference>
<gene>
    <name evidence="10" type="ORF">EZS27_023835</name>
</gene>
<comment type="pathway">
    <text evidence="1">Cofactor biosynthesis; (R)-pantothenate biosynthesis; (R)-pantothenate from (R)-pantoate and beta-alanine: step 1/1.</text>
</comment>
<dbReference type="SUPFAM" id="SSF52374">
    <property type="entry name" value="Nucleotidylyl transferase"/>
    <property type="match status" value="1"/>
</dbReference>
<sequence length="283" mass="32041">MEIIHRINDLQTAGLSILRTQNKKTGFVPTMGALHEGHISIVRRSVEENDATVVSIFVNPTQFNDTNDLLAYPRTLDADCKRLEAAGASFVFAPSVEEMYPQPDTRQFAYPSLDTVMEGAFRPGHFNGVCQIVSKLFDVVQPHRAYFGEKDFQQLAVIREMTRQWKYPIEIIACPIVREKDGLAMSSRNTRLSAAGRKDAPEIYRVLSESRIYALSHSVNETIRFVEDSIKAIPSLRLEYFQIVNGNTLQEVEDWNEAAYIVGCIAVFCGKVRLIDNIKYKES</sequence>
<dbReference type="Pfam" id="PF02569">
    <property type="entry name" value="Pantoate_ligase"/>
    <property type="match status" value="1"/>
</dbReference>
<evidence type="ECO:0000256" key="3">
    <source>
        <dbReference type="ARBA" id="ARBA00012219"/>
    </source>
</evidence>
<dbReference type="GO" id="GO:0005524">
    <property type="term" value="F:ATP binding"/>
    <property type="evidence" value="ECO:0007669"/>
    <property type="project" value="UniProtKB-KW"/>
</dbReference>
<dbReference type="FunFam" id="3.40.50.620:FF:000013">
    <property type="entry name" value="Pantothenate synthetase"/>
    <property type="match status" value="1"/>
</dbReference>
<keyword evidence="6" id="KW-0547">Nucleotide-binding</keyword>
<name>A0A5J4R1Q2_9ZZZZ</name>
<evidence type="ECO:0000256" key="9">
    <source>
        <dbReference type="ARBA" id="ARBA00048258"/>
    </source>
</evidence>
<proteinExistence type="inferred from homology"/>
<dbReference type="EMBL" id="SNRY01002039">
    <property type="protein sequence ID" value="KAA6327160.1"/>
    <property type="molecule type" value="Genomic_DNA"/>
</dbReference>
<keyword evidence="4 10" id="KW-0436">Ligase</keyword>
<dbReference type="InterPro" id="IPR014729">
    <property type="entry name" value="Rossmann-like_a/b/a_fold"/>
</dbReference>
<keyword evidence="7" id="KW-0067">ATP-binding</keyword>
<dbReference type="PANTHER" id="PTHR21299">
    <property type="entry name" value="CYTIDYLATE KINASE/PANTOATE-BETA-ALANINE LIGASE"/>
    <property type="match status" value="1"/>
</dbReference>
<reference evidence="10" key="1">
    <citation type="submission" date="2019-03" db="EMBL/GenBank/DDBJ databases">
        <title>Single cell metagenomics reveals metabolic interactions within the superorganism composed of flagellate Streblomastix strix and complex community of Bacteroidetes bacteria on its surface.</title>
        <authorList>
            <person name="Treitli S.C."/>
            <person name="Kolisko M."/>
            <person name="Husnik F."/>
            <person name="Keeling P."/>
            <person name="Hampl V."/>
        </authorList>
    </citation>
    <scope>NUCLEOTIDE SEQUENCE</scope>
    <source>
        <strain evidence="10">STM</strain>
    </source>
</reference>
<evidence type="ECO:0000256" key="4">
    <source>
        <dbReference type="ARBA" id="ARBA00022598"/>
    </source>
</evidence>
<dbReference type="Gene3D" id="3.30.1300.10">
    <property type="entry name" value="Pantoate-beta-alanine ligase, C-terminal domain"/>
    <property type="match status" value="1"/>
</dbReference>
<evidence type="ECO:0000256" key="8">
    <source>
        <dbReference type="ARBA" id="ARBA00032806"/>
    </source>
</evidence>
<dbReference type="Gene3D" id="3.40.50.620">
    <property type="entry name" value="HUPs"/>
    <property type="match status" value="1"/>
</dbReference>
<comment type="catalytic activity">
    <reaction evidence="9">
        <text>(R)-pantoate + beta-alanine + ATP = (R)-pantothenate + AMP + diphosphate + H(+)</text>
        <dbReference type="Rhea" id="RHEA:10912"/>
        <dbReference type="ChEBI" id="CHEBI:15378"/>
        <dbReference type="ChEBI" id="CHEBI:15980"/>
        <dbReference type="ChEBI" id="CHEBI:29032"/>
        <dbReference type="ChEBI" id="CHEBI:30616"/>
        <dbReference type="ChEBI" id="CHEBI:33019"/>
        <dbReference type="ChEBI" id="CHEBI:57966"/>
        <dbReference type="ChEBI" id="CHEBI:456215"/>
        <dbReference type="EC" id="6.3.2.1"/>
    </reaction>
</comment>
<dbReference type="HAMAP" id="MF_00158">
    <property type="entry name" value="PanC"/>
    <property type="match status" value="1"/>
</dbReference>
<dbReference type="InterPro" id="IPR003721">
    <property type="entry name" value="Pantoate_ligase"/>
</dbReference>
<accession>A0A5J4R1Q2</accession>
<dbReference type="InterPro" id="IPR042176">
    <property type="entry name" value="Pantoate_ligase_C"/>
</dbReference>
<keyword evidence="5" id="KW-0566">Pantothenate biosynthesis</keyword>
<evidence type="ECO:0000256" key="7">
    <source>
        <dbReference type="ARBA" id="ARBA00022840"/>
    </source>
</evidence>
<dbReference type="AlphaFoldDB" id="A0A5J4R1Q2"/>
<dbReference type="PANTHER" id="PTHR21299:SF1">
    <property type="entry name" value="PANTOATE--BETA-ALANINE LIGASE"/>
    <property type="match status" value="1"/>
</dbReference>
<evidence type="ECO:0000256" key="5">
    <source>
        <dbReference type="ARBA" id="ARBA00022655"/>
    </source>
</evidence>
<protein>
    <recommendedName>
        <fullName evidence="3">pantoate--beta-alanine ligase (AMP-forming)</fullName>
        <ecNumber evidence="3">6.3.2.1</ecNumber>
    </recommendedName>
    <alternativeName>
        <fullName evidence="8">Pantoate-activating enzyme</fullName>
    </alternativeName>
</protein>
<comment type="similarity">
    <text evidence="2">Belongs to the pantothenate synthetase family.</text>
</comment>
<dbReference type="GO" id="GO:0015940">
    <property type="term" value="P:pantothenate biosynthetic process"/>
    <property type="evidence" value="ECO:0007669"/>
    <property type="project" value="UniProtKB-UniPathway"/>
</dbReference>
<dbReference type="CDD" id="cd00560">
    <property type="entry name" value="PanC"/>
    <property type="match status" value="1"/>
</dbReference>
<dbReference type="GO" id="GO:0004592">
    <property type="term" value="F:pantoate-beta-alanine ligase activity"/>
    <property type="evidence" value="ECO:0007669"/>
    <property type="project" value="UniProtKB-EC"/>
</dbReference>
<dbReference type="GO" id="GO:0005829">
    <property type="term" value="C:cytosol"/>
    <property type="evidence" value="ECO:0007669"/>
    <property type="project" value="TreeGrafter"/>
</dbReference>